<dbReference type="RefSeq" id="XP_018708582.1">
    <property type="nucleotide sequence ID" value="XM_018844132.1"/>
</dbReference>
<dbReference type="InterPro" id="IPR011990">
    <property type="entry name" value="TPR-like_helical_dom_sf"/>
</dbReference>
<feature type="repeat" description="TPR" evidence="3">
    <location>
        <begin position="219"/>
        <end position="252"/>
    </location>
</feature>
<protein>
    <submittedName>
        <fullName evidence="4">Tetratricopeptide-like helical</fullName>
    </submittedName>
</protein>
<gene>
    <name evidence="4" type="ORF">ISF_00525</name>
</gene>
<dbReference type="SUPFAM" id="SSF48452">
    <property type="entry name" value="TPR-like"/>
    <property type="match status" value="2"/>
</dbReference>
<evidence type="ECO:0000256" key="3">
    <source>
        <dbReference type="PROSITE-ProRule" id="PRU00339"/>
    </source>
</evidence>
<dbReference type="GO" id="GO:0007091">
    <property type="term" value="P:metaphase/anaphase transition of mitotic cell cycle"/>
    <property type="evidence" value="ECO:0007669"/>
    <property type="project" value="TreeGrafter"/>
</dbReference>
<sequence length="443" mass="49801">MSSDAPTSNNVRLRLVYRFLDCDLVENALFLLDRLHAQDPDNACWVHLRSLCCLRLARYAAAYEYSRAEAARGKHTGCVYVFAQACLHLNLPRDGIPALQRVLHQIPGEELKSLCDQFLKLGTAYYHLTRFQPRACLDALTSLDVEQQATPWVLAKTARAHYEMMAYTSARSAFETLRASWTSWTEDLEVHAAALWHLGDDVRLAHQAHDLTEHHRLSPQAWCAAGCAMSRAGRQQDAIASFRRAAQLRPPLARAYSLLGHEHFDCEEYDEANWAFRRALQVDARHYVAWVGLGRVQERLGAPERALRYYLGAQKISPDNGVVLTNIARIYDVLGLPELGLRFIRRSQVHASVRLAVFTKVQTAKLLLRVKEPEDAARELNAALEMAPDNAEIHLLLGQTVMEAGRSGLKEVLQRFTVALSLRPHSRVIKDAIASLTSPAKDA</sequence>
<dbReference type="OrthoDB" id="329563at2759"/>
<dbReference type="SMART" id="SM00028">
    <property type="entry name" value="TPR"/>
    <property type="match status" value="4"/>
</dbReference>
<comment type="similarity">
    <text evidence="2">Belongs to the APC3/CDC27 family.</text>
</comment>
<dbReference type="Gene3D" id="1.25.40.10">
    <property type="entry name" value="Tetratricopeptide repeat domain"/>
    <property type="match status" value="1"/>
</dbReference>
<dbReference type="STRING" id="1081104.A0A162LP73"/>
<dbReference type="GeneID" id="30016817"/>
<dbReference type="EMBL" id="AZHB01000001">
    <property type="protein sequence ID" value="OAA73624.1"/>
    <property type="molecule type" value="Genomic_DNA"/>
</dbReference>
<keyword evidence="5" id="KW-1185">Reference proteome</keyword>
<dbReference type="PANTHER" id="PTHR12558">
    <property type="entry name" value="CELL DIVISION CYCLE 16,23,27"/>
    <property type="match status" value="1"/>
</dbReference>
<keyword evidence="1 3" id="KW-0802">TPR repeat</keyword>
<dbReference type="GO" id="GO:0005680">
    <property type="term" value="C:anaphase-promoting complex"/>
    <property type="evidence" value="ECO:0007669"/>
    <property type="project" value="UniProtKB-ARBA"/>
</dbReference>
<reference evidence="4 5" key="1">
    <citation type="journal article" date="2016" name="Genome Biol. Evol.">
        <title>Divergent and convergent evolution of fungal pathogenicity.</title>
        <authorList>
            <person name="Shang Y."/>
            <person name="Xiao G."/>
            <person name="Zheng P."/>
            <person name="Cen K."/>
            <person name="Zhan S."/>
            <person name="Wang C."/>
        </authorList>
    </citation>
    <scope>NUCLEOTIDE SEQUENCE [LARGE SCALE GENOMIC DNA]</scope>
    <source>
        <strain evidence="4 5">ARSEF 2679</strain>
    </source>
</reference>
<dbReference type="GO" id="GO:0016567">
    <property type="term" value="P:protein ubiquitination"/>
    <property type="evidence" value="ECO:0007669"/>
    <property type="project" value="TreeGrafter"/>
</dbReference>
<dbReference type="GO" id="GO:0051301">
    <property type="term" value="P:cell division"/>
    <property type="evidence" value="ECO:0007669"/>
    <property type="project" value="TreeGrafter"/>
</dbReference>
<dbReference type="Pfam" id="PF13432">
    <property type="entry name" value="TPR_16"/>
    <property type="match status" value="2"/>
</dbReference>
<feature type="repeat" description="TPR" evidence="3">
    <location>
        <begin position="253"/>
        <end position="286"/>
    </location>
</feature>
<name>A0A162LP73_CORFA</name>
<dbReference type="PANTHER" id="PTHR12558:SF13">
    <property type="entry name" value="CELL DIVISION CYCLE PROTEIN 27 HOMOLOG"/>
    <property type="match status" value="1"/>
</dbReference>
<organism evidence="4 5">
    <name type="scientific">Cordyceps fumosorosea (strain ARSEF 2679)</name>
    <name type="common">Isaria fumosorosea</name>
    <dbReference type="NCBI Taxonomy" id="1081104"/>
    <lineage>
        <taxon>Eukaryota</taxon>
        <taxon>Fungi</taxon>
        <taxon>Dikarya</taxon>
        <taxon>Ascomycota</taxon>
        <taxon>Pezizomycotina</taxon>
        <taxon>Sordariomycetes</taxon>
        <taxon>Hypocreomycetidae</taxon>
        <taxon>Hypocreales</taxon>
        <taxon>Cordycipitaceae</taxon>
        <taxon>Cordyceps</taxon>
    </lineage>
</organism>
<comment type="caution">
    <text evidence="4">The sequence shown here is derived from an EMBL/GenBank/DDBJ whole genome shotgun (WGS) entry which is preliminary data.</text>
</comment>
<proteinExistence type="inferred from homology"/>
<dbReference type="AlphaFoldDB" id="A0A162LP73"/>
<dbReference type="InterPro" id="IPR019734">
    <property type="entry name" value="TPR_rpt"/>
</dbReference>
<evidence type="ECO:0000256" key="2">
    <source>
        <dbReference type="ARBA" id="ARBA00038210"/>
    </source>
</evidence>
<evidence type="ECO:0000313" key="5">
    <source>
        <dbReference type="Proteomes" id="UP000076744"/>
    </source>
</evidence>
<evidence type="ECO:0000313" key="4">
    <source>
        <dbReference type="EMBL" id="OAA73624.1"/>
    </source>
</evidence>
<feature type="repeat" description="TPR" evidence="3">
    <location>
        <begin position="287"/>
        <end position="320"/>
    </location>
</feature>
<dbReference type="GO" id="GO:0005737">
    <property type="term" value="C:cytoplasm"/>
    <property type="evidence" value="ECO:0007669"/>
    <property type="project" value="TreeGrafter"/>
</dbReference>
<accession>A0A162LP73</accession>
<dbReference type="PROSITE" id="PS50005">
    <property type="entry name" value="TPR"/>
    <property type="match status" value="3"/>
</dbReference>
<dbReference type="Pfam" id="PF12895">
    <property type="entry name" value="ANAPC3"/>
    <property type="match status" value="1"/>
</dbReference>
<dbReference type="Proteomes" id="UP000076744">
    <property type="component" value="Unassembled WGS sequence"/>
</dbReference>
<evidence type="ECO:0000256" key="1">
    <source>
        <dbReference type="ARBA" id="ARBA00022803"/>
    </source>
</evidence>
<dbReference type="GO" id="GO:0031145">
    <property type="term" value="P:anaphase-promoting complex-dependent catabolic process"/>
    <property type="evidence" value="ECO:0007669"/>
    <property type="project" value="TreeGrafter"/>
</dbReference>